<keyword evidence="2" id="KW-0719">Serine esterase</keyword>
<dbReference type="InterPro" id="IPR011118">
    <property type="entry name" value="Tannase/feruloyl_esterase"/>
</dbReference>
<dbReference type="AlphaFoldDB" id="A0A9P4JD11"/>
<keyword evidence="6" id="KW-0106">Calcium</keyword>
<dbReference type="InterPro" id="IPR029058">
    <property type="entry name" value="AB_hydrolase_fold"/>
</dbReference>
<evidence type="ECO:0000256" key="7">
    <source>
        <dbReference type="ARBA" id="ARBA00023157"/>
    </source>
</evidence>
<dbReference type="Pfam" id="PF07519">
    <property type="entry name" value="Tannase"/>
    <property type="match status" value="1"/>
</dbReference>
<reference evidence="9" key="1">
    <citation type="journal article" date="2020" name="Stud. Mycol.">
        <title>101 Dothideomycetes genomes: a test case for predicting lifestyles and emergence of pathogens.</title>
        <authorList>
            <person name="Haridas S."/>
            <person name="Albert R."/>
            <person name="Binder M."/>
            <person name="Bloem J."/>
            <person name="Labutti K."/>
            <person name="Salamov A."/>
            <person name="Andreopoulos B."/>
            <person name="Baker S."/>
            <person name="Barry K."/>
            <person name="Bills G."/>
            <person name="Bluhm B."/>
            <person name="Cannon C."/>
            <person name="Castanera R."/>
            <person name="Culley D."/>
            <person name="Daum C."/>
            <person name="Ezra D."/>
            <person name="Gonzalez J."/>
            <person name="Henrissat B."/>
            <person name="Kuo A."/>
            <person name="Liang C."/>
            <person name="Lipzen A."/>
            <person name="Lutzoni F."/>
            <person name="Magnuson J."/>
            <person name="Mondo S."/>
            <person name="Nolan M."/>
            <person name="Ohm R."/>
            <person name="Pangilinan J."/>
            <person name="Park H.-J."/>
            <person name="Ramirez L."/>
            <person name="Alfaro M."/>
            <person name="Sun H."/>
            <person name="Tritt A."/>
            <person name="Yoshinaga Y."/>
            <person name="Zwiers L.-H."/>
            <person name="Turgeon B."/>
            <person name="Goodwin S."/>
            <person name="Spatafora J."/>
            <person name="Crous P."/>
            <person name="Grigoriev I."/>
        </authorList>
    </citation>
    <scope>NUCLEOTIDE SEQUENCE</scope>
    <source>
        <strain evidence="9">CBS 260.36</strain>
    </source>
</reference>
<proteinExistence type="inferred from homology"/>
<name>A0A9P4JD11_9PEZI</name>
<dbReference type="PANTHER" id="PTHR33938">
    <property type="entry name" value="FERULOYL ESTERASE B-RELATED"/>
    <property type="match status" value="1"/>
</dbReference>
<organism evidence="9 10">
    <name type="scientific">Myriangium duriaei CBS 260.36</name>
    <dbReference type="NCBI Taxonomy" id="1168546"/>
    <lineage>
        <taxon>Eukaryota</taxon>
        <taxon>Fungi</taxon>
        <taxon>Dikarya</taxon>
        <taxon>Ascomycota</taxon>
        <taxon>Pezizomycotina</taxon>
        <taxon>Dothideomycetes</taxon>
        <taxon>Dothideomycetidae</taxon>
        <taxon>Myriangiales</taxon>
        <taxon>Myriangiaceae</taxon>
        <taxon>Myriangium</taxon>
    </lineage>
</organism>
<protein>
    <recommendedName>
        <fullName evidence="8">Carboxylic ester hydrolase</fullName>
        <ecNumber evidence="8">3.1.1.-</ecNumber>
    </recommendedName>
</protein>
<dbReference type="OrthoDB" id="3039123at2759"/>
<evidence type="ECO:0000256" key="6">
    <source>
        <dbReference type="ARBA" id="ARBA00022837"/>
    </source>
</evidence>
<dbReference type="SUPFAM" id="SSF53474">
    <property type="entry name" value="alpha/beta-Hydrolases"/>
    <property type="match status" value="1"/>
</dbReference>
<dbReference type="EC" id="3.1.1.-" evidence="8"/>
<keyword evidence="5 8" id="KW-0378">Hydrolase</keyword>
<dbReference type="GO" id="GO:0030600">
    <property type="term" value="F:feruloyl esterase activity"/>
    <property type="evidence" value="ECO:0007669"/>
    <property type="project" value="UniProtKB-ARBA"/>
</dbReference>
<evidence type="ECO:0000256" key="3">
    <source>
        <dbReference type="ARBA" id="ARBA00022723"/>
    </source>
</evidence>
<evidence type="ECO:0000256" key="8">
    <source>
        <dbReference type="RuleBase" id="RU361238"/>
    </source>
</evidence>
<dbReference type="PANTHER" id="PTHR33938:SF16">
    <property type="entry name" value="CARBOXYLIC ESTER HYDROLASE"/>
    <property type="match status" value="1"/>
</dbReference>
<keyword evidence="4 8" id="KW-0732">Signal</keyword>
<accession>A0A9P4JD11</accession>
<evidence type="ECO:0000313" key="10">
    <source>
        <dbReference type="Proteomes" id="UP000799439"/>
    </source>
</evidence>
<feature type="chain" id="PRO_5040542865" description="Carboxylic ester hydrolase" evidence="8">
    <location>
        <begin position="20"/>
        <end position="576"/>
    </location>
</feature>
<evidence type="ECO:0000256" key="5">
    <source>
        <dbReference type="ARBA" id="ARBA00022801"/>
    </source>
</evidence>
<comment type="caution">
    <text evidence="9">The sequence shown here is derived from an EMBL/GenBank/DDBJ whole genome shotgun (WGS) entry which is preliminary data.</text>
</comment>
<sequence length="576" mass="62514">MRLFHTLAASAAFLNTVIAVSLNDVCTSSYAVASLPTSNLPLGVTIDKSSVTASPVTNASVHGSVMYPDATFAYCNVTFAYSHNGLNDKVLVQYWLPAPSSFKNRYLATGGGGLAINSGSQSLPGGIIYGAAAGLTDGGFGSFNTQWDAVFLLANGTINWPSVYMMGYQAIHENTVIGQGLTKNFFNMTCDKLYSYYQGCSEGGREGFSQVQRFADQFDGAIIGAPALRYAHQQVQHLYSNVVEQTVGYYPPPCELQKIVNDTLAACDPLDGKVDGVVSRTDLCALHYNISSSLGKPYQCAAQSGGGFPPSPSAPAQNGTVTVQGIEVAQLILDGLHDSQGRQAYFSYQPAATFADAQTQYNNGSWGLYISGLGGEWVERYLNLLNASNVPDLDGYTYDTLVNYITEGLQRYQDSLQTTWPDLTPYKAAGGKILHYHGESDNSIPTASSVRYYESVRSIMYSNLSYTEGVAQLDDWYRLFLVPGAAHCNTNSLQPNGPFPQTNMAVIIDWVEKGIEPKTLNGTVLQGGYKGQNEQICSWPLRPLWNGNGTNPECVYDQASIDTWHYDLSAFKVPIY</sequence>
<keyword evidence="10" id="KW-1185">Reference proteome</keyword>
<feature type="signal peptide" evidence="8">
    <location>
        <begin position="1"/>
        <end position="19"/>
    </location>
</feature>
<comment type="similarity">
    <text evidence="1 8">Belongs to the tannase family.</text>
</comment>
<evidence type="ECO:0000313" key="9">
    <source>
        <dbReference type="EMBL" id="KAF2157405.1"/>
    </source>
</evidence>
<keyword evidence="3" id="KW-0479">Metal-binding</keyword>
<gene>
    <name evidence="9" type="ORF">K461DRAFT_309525</name>
</gene>
<keyword evidence="7" id="KW-1015">Disulfide bond</keyword>
<evidence type="ECO:0000256" key="1">
    <source>
        <dbReference type="ARBA" id="ARBA00006249"/>
    </source>
</evidence>
<dbReference type="GO" id="GO:0046872">
    <property type="term" value="F:metal ion binding"/>
    <property type="evidence" value="ECO:0007669"/>
    <property type="project" value="UniProtKB-KW"/>
</dbReference>
<evidence type="ECO:0000256" key="2">
    <source>
        <dbReference type="ARBA" id="ARBA00022487"/>
    </source>
</evidence>
<dbReference type="EMBL" id="ML996081">
    <property type="protein sequence ID" value="KAF2157405.1"/>
    <property type="molecule type" value="Genomic_DNA"/>
</dbReference>
<dbReference type="Proteomes" id="UP000799439">
    <property type="component" value="Unassembled WGS sequence"/>
</dbReference>
<evidence type="ECO:0000256" key="4">
    <source>
        <dbReference type="ARBA" id="ARBA00022729"/>
    </source>
</evidence>